<keyword evidence="1 3" id="KW-0732">Signal</keyword>
<evidence type="ECO:0000259" key="4">
    <source>
        <dbReference type="Pfam" id="PF12849"/>
    </source>
</evidence>
<protein>
    <submittedName>
        <fullName evidence="5">Substrate-binding domain-containing protein</fullName>
    </submittedName>
</protein>
<proteinExistence type="predicted"/>
<gene>
    <name evidence="5" type="ORF">AAA083_14850</name>
</gene>
<dbReference type="Pfam" id="PF12849">
    <property type="entry name" value="PBP_like_2"/>
    <property type="match status" value="2"/>
</dbReference>
<accession>A0ABV1JGM9</accession>
<dbReference type="Gene3D" id="3.40.190.10">
    <property type="entry name" value="Periplasmic binding protein-like II"/>
    <property type="match status" value="2"/>
</dbReference>
<feature type="domain" description="PBP" evidence="4">
    <location>
        <begin position="47"/>
        <end position="171"/>
    </location>
</feature>
<evidence type="ECO:0000256" key="3">
    <source>
        <dbReference type="SAM" id="SignalP"/>
    </source>
</evidence>
<dbReference type="PROSITE" id="PS51257">
    <property type="entry name" value="PROKAR_LIPOPROTEIN"/>
    <property type="match status" value="1"/>
</dbReference>
<keyword evidence="6" id="KW-1185">Reference proteome</keyword>
<feature type="domain" description="PBP" evidence="4">
    <location>
        <begin position="192"/>
        <end position="307"/>
    </location>
</feature>
<evidence type="ECO:0000256" key="2">
    <source>
        <dbReference type="SAM" id="MobiDB-lite"/>
    </source>
</evidence>
<evidence type="ECO:0000313" key="5">
    <source>
        <dbReference type="EMBL" id="MEQ3364256.1"/>
    </source>
</evidence>
<reference evidence="5 6" key="1">
    <citation type="submission" date="2024-04" db="EMBL/GenBank/DDBJ databases">
        <title>Human intestinal bacterial collection.</title>
        <authorList>
            <person name="Pauvert C."/>
            <person name="Hitch T.C.A."/>
            <person name="Clavel T."/>
        </authorList>
    </citation>
    <scope>NUCLEOTIDE SEQUENCE [LARGE SCALE GENOMIC DNA]</scope>
    <source>
        <strain evidence="5 6">CLA-KB-H42</strain>
    </source>
</reference>
<dbReference type="RefSeq" id="WP_349227964.1">
    <property type="nucleotide sequence ID" value="NZ_JBBNOP010000020.1"/>
</dbReference>
<comment type="caution">
    <text evidence="5">The sequence shown here is derived from an EMBL/GenBank/DDBJ whole genome shotgun (WGS) entry which is preliminary data.</text>
</comment>
<sequence>MKKKVIGVLMCALLAFGILGFAGCAGGGSGDSGTSGSGEGSSSASETSPSGQISVYSREDGSGTRGAFVELFGIEEKDASGEKVDMTTTSASITNSTSVMMTSVSGDERGIGYISLGSLNDTVKALKIDGAEATAENVKSGTYKIARPFNIATKDGASDVTQDFINFIMSADGQKVIEDNGYIAVEDSAASYTASGKSGKIVVAGSSSISPVMEKLSEAYKALNPDVTIEVQTSDSTTGMNMATEGTCDIGMASRELKDSEISGGLKPTVIAQDGIAVIVNKGASIDELSSEQVKAIYTGEVVKWEDALA</sequence>
<organism evidence="5 6">
    <name type="scientific">Raoultibacter massiliensis</name>
    <dbReference type="NCBI Taxonomy" id="1852371"/>
    <lineage>
        <taxon>Bacteria</taxon>
        <taxon>Bacillati</taxon>
        <taxon>Actinomycetota</taxon>
        <taxon>Coriobacteriia</taxon>
        <taxon>Eggerthellales</taxon>
        <taxon>Eggerthellaceae</taxon>
        <taxon>Raoultibacter</taxon>
    </lineage>
</organism>
<feature type="region of interest" description="Disordered" evidence="2">
    <location>
        <begin position="30"/>
        <end position="61"/>
    </location>
</feature>
<dbReference type="EMBL" id="JBBNOP010000020">
    <property type="protein sequence ID" value="MEQ3364256.1"/>
    <property type="molecule type" value="Genomic_DNA"/>
</dbReference>
<name>A0ABV1JGM9_9ACTN</name>
<dbReference type="Proteomes" id="UP001487305">
    <property type="component" value="Unassembled WGS sequence"/>
</dbReference>
<dbReference type="PANTHER" id="PTHR30570:SF1">
    <property type="entry name" value="PHOSPHATE-BINDING PROTEIN PSTS"/>
    <property type="match status" value="1"/>
</dbReference>
<dbReference type="InterPro" id="IPR050811">
    <property type="entry name" value="Phosphate_ABC_transporter"/>
</dbReference>
<feature type="chain" id="PRO_5046946907" evidence="3">
    <location>
        <begin position="23"/>
        <end position="310"/>
    </location>
</feature>
<feature type="signal peptide" evidence="3">
    <location>
        <begin position="1"/>
        <end position="22"/>
    </location>
</feature>
<dbReference type="PANTHER" id="PTHR30570">
    <property type="entry name" value="PERIPLASMIC PHOSPHATE BINDING COMPONENT OF PHOSPHATE ABC TRANSPORTER"/>
    <property type="match status" value="1"/>
</dbReference>
<feature type="compositionally biased region" description="Gly residues" evidence="2">
    <location>
        <begin position="30"/>
        <end position="39"/>
    </location>
</feature>
<evidence type="ECO:0000256" key="1">
    <source>
        <dbReference type="ARBA" id="ARBA00022729"/>
    </source>
</evidence>
<evidence type="ECO:0000313" key="6">
    <source>
        <dbReference type="Proteomes" id="UP001487305"/>
    </source>
</evidence>
<dbReference type="InterPro" id="IPR024370">
    <property type="entry name" value="PBP_domain"/>
</dbReference>
<feature type="compositionally biased region" description="Low complexity" evidence="2">
    <location>
        <begin position="40"/>
        <end position="51"/>
    </location>
</feature>
<dbReference type="SUPFAM" id="SSF53850">
    <property type="entry name" value="Periplasmic binding protein-like II"/>
    <property type="match status" value="2"/>
</dbReference>